<feature type="chain" id="PRO_5007889309" description="DUF4595 domain-containing protein" evidence="1">
    <location>
        <begin position="23"/>
        <end position="297"/>
    </location>
</feature>
<keyword evidence="3" id="KW-1185">Reference proteome</keyword>
<dbReference type="RefSeq" id="WP_068588901.1">
    <property type="nucleotide sequence ID" value="NZ_LRXL01000012.1"/>
</dbReference>
<organism evidence="2 3">
    <name type="scientific">Cochleicola gelatinilyticus</name>
    <dbReference type="NCBI Taxonomy" id="1763537"/>
    <lineage>
        <taxon>Bacteria</taxon>
        <taxon>Pseudomonadati</taxon>
        <taxon>Bacteroidota</taxon>
        <taxon>Flavobacteriia</taxon>
        <taxon>Flavobacteriales</taxon>
        <taxon>Flavobacteriaceae</taxon>
        <taxon>Cochleicola</taxon>
    </lineage>
</organism>
<accession>A0A167K9U6</accession>
<dbReference type="InterPro" id="IPR006530">
    <property type="entry name" value="YD"/>
</dbReference>
<evidence type="ECO:0008006" key="4">
    <source>
        <dbReference type="Google" id="ProtNLM"/>
    </source>
</evidence>
<comment type="caution">
    <text evidence="2">The sequence shown here is derived from an EMBL/GenBank/DDBJ whole genome shotgun (WGS) entry which is preliminary data.</text>
</comment>
<protein>
    <recommendedName>
        <fullName evidence="4">DUF4595 domain-containing protein</fullName>
    </recommendedName>
</protein>
<evidence type="ECO:0000256" key="1">
    <source>
        <dbReference type="SAM" id="SignalP"/>
    </source>
</evidence>
<dbReference type="NCBIfam" id="TIGR01643">
    <property type="entry name" value="YD_repeat_2x"/>
    <property type="match status" value="2"/>
</dbReference>
<dbReference type="PROSITE" id="PS51257">
    <property type="entry name" value="PROKAR_LIPOPROTEIN"/>
    <property type="match status" value="1"/>
</dbReference>
<dbReference type="EMBL" id="LRXL01000012">
    <property type="protein sequence ID" value="OAB81543.1"/>
    <property type="molecule type" value="Genomic_DNA"/>
</dbReference>
<sequence>MKKFIFLFILALVILMGCSSDDTPTEPDEQNDLILKKIEFSNEATNGFEGLFFDTKIDLDFNEDDILTLINTDVHESTLALTFENDENKISMFQYSFAISGGYIRTTFNFSYSSDDKISSLERIVEGSFVNEEDTYSIAYLENTRELTNNGSGELYTVILTEEGLLSSITNGNRSYEYEYDADGNLLIKTDEQGKQLAFSYDDKRNPFVEISPFNWNEVLPIVLSSYLDLPEYTFPHSIENGVWNSPNNILSVDASQCDNGTSCMESRTYIYDYNSDDYPKFKTIVDKNRTFEYLYE</sequence>
<gene>
    <name evidence="2" type="ORF">ULVI_01615</name>
</gene>
<dbReference type="Gene3D" id="2.180.10.10">
    <property type="entry name" value="RHS repeat-associated core"/>
    <property type="match status" value="1"/>
</dbReference>
<dbReference type="AlphaFoldDB" id="A0A167K9U6"/>
<feature type="signal peptide" evidence="1">
    <location>
        <begin position="1"/>
        <end position="22"/>
    </location>
</feature>
<evidence type="ECO:0000313" key="2">
    <source>
        <dbReference type="EMBL" id="OAB81543.1"/>
    </source>
</evidence>
<keyword evidence="1" id="KW-0732">Signal</keyword>
<name>A0A167K9U6_9FLAO</name>
<dbReference type="OrthoDB" id="1345640at2"/>
<dbReference type="Proteomes" id="UP000077013">
    <property type="component" value="Unassembled WGS sequence"/>
</dbReference>
<reference evidence="2 3" key="1">
    <citation type="submission" date="2016-02" db="EMBL/GenBank/DDBJ databases">
        <title>Ulvibacter sp. LPB0005, isolated from Thais luteostoma.</title>
        <authorList>
            <person name="Shin S.-K."/>
            <person name="Yi H."/>
        </authorList>
    </citation>
    <scope>NUCLEOTIDE SEQUENCE [LARGE SCALE GENOMIC DNA]</scope>
    <source>
        <strain evidence="2 3">LPB0005</strain>
    </source>
</reference>
<dbReference type="STRING" id="1763537.ULVI_01615"/>
<evidence type="ECO:0000313" key="3">
    <source>
        <dbReference type="Proteomes" id="UP000077013"/>
    </source>
</evidence>
<proteinExistence type="predicted"/>